<dbReference type="RefSeq" id="WP_183858258.1">
    <property type="nucleotide sequence ID" value="NZ_JACHOO010000010.1"/>
</dbReference>
<comment type="caution">
    <text evidence="1">The sequence shown here is derived from an EMBL/GenBank/DDBJ whole genome shotgun (WGS) entry which is preliminary data.</text>
</comment>
<proteinExistence type="predicted"/>
<dbReference type="Proteomes" id="UP000523821">
    <property type="component" value="Unassembled WGS sequence"/>
</dbReference>
<evidence type="ECO:0000313" key="2">
    <source>
        <dbReference type="Proteomes" id="UP000523821"/>
    </source>
</evidence>
<accession>A0A7W9FQ88</accession>
<dbReference type="EMBL" id="JACHOO010000010">
    <property type="protein sequence ID" value="MBB5754829.1"/>
    <property type="molecule type" value="Genomic_DNA"/>
</dbReference>
<organism evidence="1 2">
    <name type="scientific">Prosthecomicrobium pneumaticum</name>
    <dbReference type="NCBI Taxonomy" id="81895"/>
    <lineage>
        <taxon>Bacteria</taxon>
        <taxon>Pseudomonadati</taxon>
        <taxon>Pseudomonadota</taxon>
        <taxon>Alphaproteobacteria</taxon>
        <taxon>Hyphomicrobiales</taxon>
        <taxon>Kaistiaceae</taxon>
        <taxon>Prosthecomicrobium</taxon>
    </lineage>
</organism>
<reference evidence="1 2" key="1">
    <citation type="submission" date="2020-08" db="EMBL/GenBank/DDBJ databases">
        <title>Genomic Encyclopedia of Type Strains, Phase IV (KMG-IV): sequencing the most valuable type-strain genomes for metagenomic binning, comparative biology and taxonomic classification.</title>
        <authorList>
            <person name="Goeker M."/>
        </authorList>
    </citation>
    <scope>NUCLEOTIDE SEQUENCE [LARGE SCALE GENOMIC DNA]</scope>
    <source>
        <strain evidence="1 2">DSM 16268</strain>
    </source>
</reference>
<dbReference type="AlphaFoldDB" id="A0A7W9FQ88"/>
<gene>
    <name evidence="1" type="ORF">GGQ63_003921</name>
</gene>
<keyword evidence="2" id="KW-1185">Reference proteome</keyword>
<sequence>MVRILTVSSSATATGESPGNVLVSGSYGGEYNAFHAAKWGIRGVVLNDAGIGFGGAGIKGLPYLDRIGLAGATADARTCHIADGEHMLEHGIISHVNEAARRLGCAVGQSVRDCAERMTKGPVVAEPPPEISGGKRFLLSGAPEPRVIALDAAPMLTPEDAGAIAITGSHAALFRGRPDNVIGPQLFAVFFNDAGVGLDGAGIARLPTLDERGMIAGTVSADSAPIGDARAAYEQGVLSHLNETARRHGGVVGEPLRAFVARLRGGGPT</sequence>
<name>A0A7W9FQ88_9HYPH</name>
<protein>
    <submittedName>
        <fullName evidence="1">Uncharacterized protein</fullName>
    </submittedName>
</protein>
<evidence type="ECO:0000313" key="1">
    <source>
        <dbReference type="EMBL" id="MBB5754829.1"/>
    </source>
</evidence>